<dbReference type="AlphaFoldDB" id="A0A0A8ZT96"/>
<reference evidence="1" key="1">
    <citation type="submission" date="2014-09" db="EMBL/GenBank/DDBJ databases">
        <authorList>
            <person name="Magalhaes I.L.F."/>
            <person name="Oliveira U."/>
            <person name="Santos F.R."/>
            <person name="Vidigal T.H.D.A."/>
            <person name="Brescovit A.D."/>
            <person name="Santos A.J."/>
        </authorList>
    </citation>
    <scope>NUCLEOTIDE SEQUENCE</scope>
    <source>
        <tissue evidence="1">Shoot tissue taken approximately 20 cm above the soil surface</tissue>
    </source>
</reference>
<proteinExistence type="predicted"/>
<evidence type="ECO:0000313" key="1">
    <source>
        <dbReference type="EMBL" id="JAD42021.1"/>
    </source>
</evidence>
<accession>A0A0A8ZT96</accession>
<organism evidence="1">
    <name type="scientific">Arundo donax</name>
    <name type="common">Giant reed</name>
    <name type="synonym">Donax arundinaceus</name>
    <dbReference type="NCBI Taxonomy" id="35708"/>
    <lineage>
        <taxon>Eukaryota</taxon>
        <taxon>Viridiplantae</taxon>
        <taxon>Streptophyta</taxon>
        <taxon>Embryophyta</taxon>
        <taxon>Tracheophyta</taxon>
        <taxon>Spermatophyta</taxon>
        <taxon>Magnoliopsida</taxon>
        <taxon>Liliopsida</taxon>
        <taxon>Poales</taxon>
        <taxon>Poaceae</taxon>
        <taxon>PACMAD clade</taxon>
        <taxon>Arundinoideae</taxon>
        <taxon>Arundineae</taxon>
        <taxon>Arundo</taxon>
    </lineage>
</organism>
<reference evidence="1" key="2">
    <citation type="journal article" date="2015" name="Data Brief">
        <title>Shoot transcriptome of the giant reed, Arundo donax.</title>
        <authorList>
            <person name="Barrero R.A."/>
            <person name="Guerrero F.D."/>
            <person name="Moolhuijzen P."/>
            <person name="Goolsby J.A."/>
            <person name="Tidwell J."/>
            <person name="Bellgard S.E."/>
            <person name="Bellgard M.I."/>
        </authorList>
    </citation>
    <scope>NUCLEOTIDE SEQUENCE</scope>
    <source>
        <tissue evidence="1">Shoot tissue taken approximately 20 cm above the soil surface</tissue>
    </source>
</reference>
<protein>
    <submittedName>
        <fullName evidence="1">Uncharacterized protein</fullName>
    </submittedName>
</protein>
<name>A0A0A8ZT96_ARUDO</name>
<sequence length="22" mass="2653">MVRGTCLLRYLLHEEIKGFINF</sequence>
<dbReference type="EMBL" id="GBRH01255874">
    <property type="protein sequence ID" value="JAD42021.1"/>
    <property type="molecule type" value="Transcribed_RNA"/>
</dbReference>